<dbReference type="Proteomes" id="UP000323506">
    <property type="component" value="Chromosome A12"/>
</dbReference>
<proteinExistence type="predicted"/>
<reference evidence="1 2" key="1">
    <citation type="submission" date="2019-06" db="EMBL/GenBank/DDBJ databases">
        <title>WGS assembly of Gossypium darwinii.</title>
        <authorList>
            <person name="Chen Z.J."/>
            <person name="Sreedasyam A."/>
            <person name="Ando A."/>
            <person name="Song Q."/>
            <person name="De L."/>
            <person name="Hulse-Kemp A."/>
            <person name="Ding M."/>
            <person name="Ye W."/>
            <person name="Kirkbride R."/>
            <person name="Jenkins J."/>
            <person name="Plott C."/>
            <person name="Lovell J."/>
            <person name="Lin Y.-M."/>
            <person name="Vaughn R."/>
            <person name="Liu B."/>
            <person name="Li W."/>
            <person name="Simpson S."/>
            <person name="Scheffler B."/>
            <person name="Saski C."/>
            <person name="Grover C."/>
            <person name="Hu G."/>
            <person name="Conover J."/>
            <person name="Carlson J."/>
            <person name="Shu S."/>
            <person name="Boston L."/>
            <person name="Williams M."/>
            <person name="Peterson D."/>
            <person name="Mcgee K."/>
            <person name="Jones D."/>
            <person name="Wendel J."/>
            <person name="Stelly D."/>
            <person name="Grimwood J."/>
            <person name="Schmutz J."/>
        </authorList>
    </citation>
    <scope>NUCLEOTIDE SEQUENCE [LARGE SCALE GENOMIC DNA]</scope>
    <source>
        <strain evidence="1">1808015.09</strain>
    </source>
</reference>
<protein>
    <submittedName>
        <fullName evidence="1">Uncharacterized protein</fullName>
    </submittedName>
</protein>
<dbReference type="AlphaFoldDB" id="A0A5D2E871"/>
<name>A0A5D2E871_GOSDA</name>
<organism evidence="1 2">
    <name type="scientific">Gossypium darwinii</name>
    <name type="common">Darwin's cotton</name>
    <name type="synonym">Gossypium barbadense var. darwinii</name>
    <dbReference type="NCBI Taxonomy" id="34276"/>
    <lineage>
        <taxon>Eukaryota</taxon>
        <taxon>Viridiplantae</taxon>
        <taxon>Streptophyta</taxon>
        <taxon>Embryophyta</taxon>
        <taxon>Tracheophyta</taxon>
        <taxon>Spermatophyta</taxon>
        <taxon>Magnoliopsida</taxon>
        <taxon>eudicotyledons</taxon>
        <taxon>Gunneridae</taxon>
        <taxon>Pentapetalae</taxon>
        <taxon>rosids</taxon>
        <taxon>malvids</taxon>
        <taxon>Malvales</taxon>
        <taxon>Malvaceae</taxon>
        <taxon>Malvoideae</taxon>
        <taxon>Gossypium</taxon>
    </lineage>
</organism>
<gene>
    <name evidence="1" type="ORF">ES288_A12G117300v1</name>
</gene>
<accession>A0A5D2E871</accession>
<dbReference type="EMBL" id="CM017699">
    <property type="protein sequence ID" value="TYG89653.1"/>
    <property type="molecule type" value="Genomic_DNA"/>
</dbReference>
<keyword evidence="2" id="KW-1185">Reference proteome</keyword>
<sequence length="57" mass="7022">MEETPPFSWHFSTSSEPKWVPRRLGCRRPPTDDRRRVKLAGLWKRWDEAREWLSLKR</sequence>
<dbReference type="EMBL" id="CM017699">
    <property type="protein sequence ID" value="TYG89654.1"/>
    <property type="molecule type" value="Genomic_DNA"/>
</dbReference>
<evidence type="ECO:0000313" key="1">
    <source>
        <dbReference type="EMBL" id="TYG89654.1"/>
    </source>
</evidence>
<evidence type="ECO:0000313" key="2">
    <source>
        <dbReference type="Proteomes" id="UP000323506"/>
    </source>
</evidence>